<name>A0A239KPS3_9RHOB</name>
<accession>A0A239KPS3</accession>
<dbReference type="InterPro" id="IPR050509">
    <property type="entry name" value="CoA-transferase_III"/>
</dbReference>
<dbReference type="PANTHER" id="PTHR48228:SF4">
    <property type="entry name" value="BLR3030 PROTEIN"/>
    <property type="match status" value="1"/>
</dbReference>
<dbReference type="Pfam" id="PF02515">
    <property type="entry name" value="CoA_transf_3"/>
    <property type="match status" value="1"/>
</dbReference>
<dbReference type="SUPFAM" id="SSF89796">
    <property type="entry name" value="CoA-transferase family III (CaiB/BaiF)"/>
    <property type="match status" value="2"/>
</dbReference>
<evidence type="ECO:0000313" key="1">
    <source>
        <dbReference type="EMBL" id="SNT20161.1"/>
    </source>
</evidence>
<proteinExistence type="predicted"/>
<keyword evidence="2" id="KW-1185">Reference proteome</keyword>
<dbReference type="Gene3D" id="3.40.50.10540">
    <property type="entry name" value="Crotonobetainyl-coa:carnitine coa-transferase, domain 1"/>
    <property type="match status" value="1"/>
</dbReference>
<dbReference type="PANTHER" id="PTHR48228">
    <property type="entry name" value="SUCCINYL-COA--D-CITRAMALATE COA-TRANSFERASE"/>
    <property type="match status" value="1"/>
</dbReference>
<evidence type="ECO:0000313" key="2">
    <source>
        <dbReference type="Proteomes" id="UP000198426"/>
    </source>
</evidence>
<reference evidence="1 2" key="1">
    <citation type="submission" date="2017-06" db="EMBL/GenBank/DDBJ databases">
        <authorList>
            <person name="Kim H.J."/>
            <person name="Triplett B.A."/>
        </authorList>
    </citation>
    <scope>NUCLEOTIDE SEQUENCE [LARGE SCALE GENOMIC DNA]</scope>
    <source>
        <strain evidence="1 2">DSM 29339</strain>
    </source>
</reference>
<gene>
    <name evidence="1" type="ORF">SAMN05421757_107275</name>
</gene>
<dbReference type="Proteomes" id="UP000198426">
    <property type="component" value="Unassembled WGS sequence"/>
</dbReference>
<dbReference type="InterPro" id="IPR003673">
    <property type="entry name" value="CoA-Trfase_fam_III"/>
</dbReference>
<dbReference type="AlphaFoldDB" id="A0A239KPS3"/>
<sequence>MTSIRQQIAKALGPDLPTRTQVAVTGEGALPSCFDVTGLALASMEAAAAELGDLLGAQRVALNRRRALMWFDMTLRPEGWELPGAWDSIAGNYRAADGWIRLHTNAPRHRAAALSVLGCTPEREAVARGVRHWDKDALETAVVTAGGAAGAMRGLADWARHPQGRAVAGEPLVAWAHKGDAPGELRLDGLRVLDLTRVLAGPVATRFLAGFGANVLRIDPPDWNEPGVEPEVTLGKRCAGLDLKLPADRARFETLLRSADVLVHGYRPEALDRLGFGAERRRSLAPAVIEVTLDAFGWTGPWAGRRGFDSVVQMSCGLADEGMRQAQADRPVALPVQALDHATGYLMAAAVLRALRIRNDCGQALSARLSLARTAHLLVSAGLHSPAAPMPPENYADLAPETEATGWGPASRIAFPVEVDGNGPRWRYPAGPLRRYAAE</sequence>
<dbReference type="EMBL" id="FZOY01000007">
    <property type="protein sequence ID" value="SNT20161.1"/>
    <property type="molecule type" value="Genomic_DNA"/>
</dbReference>
<dbReference type="RefSeq" id="WP_089234478.1">
    <property type="nucleotide sequence ID" value="NZ_FZOY01000007.1"/>
</dbReference>
<protein>
    <submittedName>
        <fullName evidence="1">CoA-transferase family III</fullName>
    </submittedName>
</protein>
<dbReference type="OrthoDB" id="9806585at2"/>
<dbReference type="InterPro" id="IPR023606">
    <property type="entry name" value="CoA-Trfase_III_dom_1_sf"/>
</dbReference>
<dbReference type="GO" id="GO:0016740">
    <property type="term" value="F:transferase activity"/>
    <property type="evidence" value="ECO:0007669"/>
    <property type="project" value="UniProtKB-KW"/>
</dbReference>
<organism evidence="1 2">
    <name type="scientific">Tropicimonas sediminicola</name>
    <dbReference type="NCBI Taxonomy" id="1031541"/>
    <lineage>
        <taxon>Bacteria</taxon>
        <taxon>Pseudomonadati</taxon>
        <taxon>Pseudomonadota</taxon>
        <taxon>Alphaproteobacteria</taxon>
        <taxon>Rhodobacterales</taxon>
        <taxon>Roseobacteraceae</taxon>
        <taxon>Tropicimonas</taxon>
    </lineage>
</organism>
<keyword evidence="1" id="KW-0808">Transferase</keyword>